<comment type="caution">
    <text evidence="1">The sequence shown here is derived from an EMBL/GenBank/DDBJ whole genome shotgun (WGS) entry which is preliminary data.</text>
</comment>
<organism evidence="1 2">
    <name type="scientific">Lithohypha guttulata</name>
    <dbReference type="NCBI Taxonomy" id="1690604"/>
    <lineage>
        <taxon>Eukaryota</taxon>
        <taxon>Fungi</taxon>
        <taxon>Dikarya</taxon>
        <taxon>Ascomycota</taxon>
        <taxon>Pezizomycotina</taxon>
        <taxon>Eurotiomycetes</taxon>
        <taxon>Chaetothyriomycetidae</taxon>
        <taxon>Chaetothyriales</taxon>
        <taxon>Trichomeriaceae</taxon>
        <taxon>Lithohypha</taxon>
    </lineage>
</organism>
<dbReference type="PANTHER" id="PTHR24306:SF7">
    <property type="entry name" value="AHBB"/>
    <property type="match status" value="1"/>
</dbReference>
<dbReference type="EMBL" id="JAVRRG010000023">
    <property type="protein sequence ID" value="KAK5096228.1"/>
    <property type="molecule type" value="Genomic_DNA"/>
</dbReference>
<dbReference type="PANTHER" id="PTHR24306">
    <property type="match status" value="1"/>
</dbReference>
<dbReference type="InterPro" id="IPR036396">
    <property type="entry name" value="Cyt_P450_sf"/>
</dbReference>
<evidence type="ECO:0000313" key="1">
    <source>
        <dbReference type="EMBL" id="KAK5096228.1"/>
    </source>
</evidence>
<accession>A0ABR0KHB0</accession>
<protein>
    <recommendedName>
        <fullName evidence="3">Cytochrome P450</fullName>
    </recommendedName>
</protein>
<reference evidence="1 2" key="1">
    <citation type="submission" date="2023-08" db="EMBL/GenBank/DDBJ databases">
        <title>Black Yeasts Isolated from many extreme environments.</title>
        <authorList>
            <person name="Coleine C."/>
            <person name="Stajich J.E."/>
            <person name="Selbmann L."/>
        </authorList>
    </citation>
    <scope>NUCLEOTIDE SEQUENCE [LARGE SCALE GENOMIC DNA]</scope>
    <source>
        <strain evidence="1 2">CCFEE 5885</strain>
    </source>
</reference>
<dbReference type="Gene3D" id="1.10.630.10">
    <property type="entry name" value="Cytochrome P450"/>
    <property type="match status" value="1"/>
</dbReference>
<dbReference type="SUPFAM" id="SSF48264">
    <property type="entry name" value="Cytochrome P450"/>
    <property type="match status" value="1"/>
</dbReference>
<proteinExistence type="predicted"/>
<evidence type="ECO:0000313" key="2">
    <source>
        <dbReference type="Proteomes" id="UP001345013"/>
    </source>
</evidence>
<name>A0ABR0KHB0_9EURO</name>
<dbReference type="Proteomes" id="UP001345013">
    <property type="component" value="Unassembled WGS sequence"/>
</dbReference>
<evidence type="ECO:0008006" key="3">
    <source>
        <dbReference type="Google" id="ProtNLM"/>
    </source>
</evidence>
<gene>
    <name evidence="1" type="ORF">LTR24_002633</name>
</gene>
<keyword evidence="2" id="KW-1185">Reference proteome</keyword>
<sequence>MKSLTTEAYSRLTVSARGPDLPLQAVKDNLWTWLICFVLTLILATRSISQAWSVFRAADTKFGTLSIHRLPYWLPYFGTTPFFRFRSQSWLLNQSRTYQSGVFAIYLSGQDHIAVTSPALQARLFDPATPVSTRPYDDARSRRLFSNSQTTDGKSSRVSQALQAYFDDNARLTKVTGLLEAHAYSFVSGSKSWVDQAQWERSADVQVLSESPMLSISASLPTLVRDFSSYIMLSTLVGTSFVEANPGFVNDFHTFSGKFATFMTGLPYWLAPGLGPPALARERCLLTLDGLIAAIIADIDGRSMQGTGAGMLYDLEDVHPVVWDLIRKARSDDVKTRTISCEVLEIVWQTTFSSVNVVIWLLIYLFMDGDSNKIALQSIRVELKSILEVIHPKPTGLPFEDPPRLKFSTDVSGGLVKNCPVLTGALMEVRRLETELEEYLTVAEDFMLQGDSESATERFEMRKGDHVYAAYGATNKDSRYWDRPRRFAPNRFMSKGAGTVEGMLVENRLPKMRSAQHQILQADVQCVVAALLAFFDISSLHGDGLKHPGAKIVAGVGVPADVKAKVTRRQAG</sequence>